<evidence type="ECO:0000256" key="1">
    <source>
        <dbReference type="SAM" id="MobiDB-lite"/>
    </source>
</evidence>
<name>A0ABD2LKR0_9BILA</name>
<comment type="caution">
    <text evidence="2">The sequence shown here is derived from an EMBL/GenBank/DDBJ whole genome shotgun (WGS) entry which is preliminary data.</text>
</comment>
<sequence>MQQQRQTFTHSNGRVATAIYRTALDVVQNISRILDSTANTATSQQQYNIVPGDCVVASVQNSNFARTAIAPNLFSPSNGHLTNAQTIRNFAISLNDELDTSKIGQQDGSDDDIILLDATTTHSEVSVTNDAFALPVTHSTSFLSDVDRSFVPPSPSTTHFDAVPMAVPDNVFPNYPTNEKQLNAIKVWGSDRTIVTLLHHYAEWSIKYPRRTGGLKLLVEAVQRRAQEIGAAVPTDHSIKHRTCVIRKKIRNKQKKDEEEALQKLQNEQMVPIPQHEQIQQQSSTYQTPADWRNSPTDDEDEIEILGCYERTNTTTEVGGNNEQNSDDNDIITTNCELMHSTNNENNEENAEKESHEENTVVDVAEETVAQSKDQLEEGIEVGTVVNEEMAQNVPEEPMASVQLAKRSKPFNRSITENIGWRKVFARVSPKERDSLGLIECIDGATIGCNQRLLNSLKSSNPSLFLRTDEFRSKNACGNKKSEVSLQNNEFDESYKRWISNYEQEGAGKNNGENSEQDGEEESKNGDEEEEPPQISRGPVIKCPRIPKIRINLKRHISTIAIEKAKE</sequence>
<organism evidence="2 3">
    <name type="scientific">Heterodera trifolii</name>
    <dbReference type="NCBI Taxonomy" id="157864"/>
    <lineage>
        <taxon>Eukaryota</taxon>
        <taxon>Metazoa</taxon>
        <taxon>Ecdysozoa</taxon>
        <taxon>Nematoda</taxon>
        <taxon>Chromadorea</taxon>
        <taxon>Rhabditida</taxon>
        <taxon>Tylenchina</taxon>
        <taxon>Tylenchomorpha</taxon>
        <taxon>Tylenchoidea</taxon>
        <taxon>Heteroderidae</taxon>
        <taxon>Heteroderinae</taxon>
        <taxon>Heterodera</taxon>
    </lineage>
</organism>
<keyword evidence="3" id="KW-1185">Reference proteome</keyword>
<feature type="compositionally biased region" description="Polar residues" evidence="1">
    <location>
        <begin position="277"/>
        <end position="288"/>
    </location>
</feature>
<evidence type="ECO:0000313" key="3">
    <source>
        <dbReference type="Proteomes" id="UP001620626"/>
    </source>
</evidence>
<feature type="compositionally biased region" description="Acidic residues" evidence="1">
    <location>
        <begin position="515"/>
        <end position="532"/>
    </location>
</feature>
<feature type="region of interest" description="Disordered" evidence="1">
    <location>
        <begin position="504"/>
        <end position="542"/>
    </location>
</feature>
<dbReference type="Proteomes" id="UP001620626">
    <property type="component" value="Unassembled WGS sequence"/>
</dbReference>
<proteinExistence type="predicted"/>
<dbReference type="EMBL" id="JBICBT010000363">
    <property type="protein sequence ID" value="KAL3115759.1"/>
    <property type="molecule type" value="Genomic_DNA"/>
</dbReference>
<accession>A0ABD2LKR0</accession>
<feature type="region of interest" description="Disordered" evidence="1">
    <location>
        <begin position="266"/>
        <end position="298"/>
    </location>
</feature>
<evidence type="ECO:0000313" key="2">
    <source>
        <dbReference type="EMBL" id="KAL3115759.1"/>
    </source>
</evidence>
<gene>
    <name evidence="2" type="ORF">niasHT_007764</name>
</gene>
<dbReference type="AlphaFoldDB" id="A0ABD2LKR0"/>
<reference evidence="2 3" key="1">
    <citation type="submission" date="2024-10" db="EMBL/GenBank/DDBJ databases">
        <authorList>
            <person name="Kim D."/>
        </authorList>
    </citation>
    <scope>NUCLEOTIDE SEQUENCE [LARGE SCALE GENOMIC DNA]</scope>
    <source>
        <strain evidence="2">BH-2024</strain>
    </source>
</reference>
<protein>
    <submittedName>
        <fullName evidence="2">Uncharacterized protein</fullName>
    </submittedName>
</protein>